<protein>
    <submittedName>
        <fullName evidence="2">Abi-like protein</fullName>
    </submittedName>
</protein>
<dbReference type="EMBL" id="PVZG01000009">
    <property type="protein sequence ID" value="PRY28006.1"/>
    <property type="molecule type" value="Genomic_DNA"/>
</dbReference>
<name>A0A2T0S3J3_9ACTN</name>
<evidence type="ECO:0000313" key="2">
    <source>
        <dbReference type="EMBL" id="PRY28006.1"/>
    </source>
</evidence>
<reference evidence="2 3" key="1">
    <citation type="submission" date="2018-03" db="EMBL/GenBank/DDBJ databases">
        <title>Genomic Encyclopedia of Archaeal and Bacterial Type Strains, Phase II (KMG-II): from individual species to whole genera.</title>
        <authorList>
            <person name="Goeker M."/>
        </authorList>
    </citation>
    <scope>NUCLEOTIDE SEQUENCE [LARGE SCALE GENOMIC DNA]</scope>
    <source>
        <strain evidence="2 3">DSM 45348</strain>
    </source>
</reference>
<sequence>MDIGSIRSANGCPGSEQALDRHMQNPGSMLLRSRGEPGSSARIIACSNDKREPDVQAAELTVLQQRLSPERLGPYKSACGGSLEEAFALYRWNAEITAALGSTIGHVEVTLRNALHQELEAWSDRSFGEPRWYLNPSSRSRPNGFLFVEAREDIAKARTRALRDGRPETPGRVVAELNLGFWRFLLARRYDRGLWVPCLHRAFSRQRRDSVFDAVSRLHQARNRMAHHEPMFNRPLAVLYQDSLQVAEWICPTTRRWIEQCSSVSTALAARPPNTSLHA</sequence>
<gene>
    <name evidence="2" type="ORF">CLV70_109162</name>
</gene>
<dbReference type="AlphaFoldDB" id="A0A2T0S3J3"/>
<comment type="caution">
    <text evidence="2">The sequence shown here is derived from an EMBL/GenBank/DDBJ whole genome shotgun (WGS) entry which is preliminary data.</text>
</comment>
<accession>A0A2T0S3J3</accession>
<proteinExistence type="predicted"/>
<evidence type="ECO:0000313" key="3">
    <source>
        <dbReference type="Proteomes" id="UP000239209"/>
    </source>
</evidence>
<evidence type="ECO:0000256" key="1">
    <source>
        <dbReference type="SAM" id="MobiDB-lite"/>
    </source>
</evidence>
<organism evidence="2 3">
    <name type="scientific">Pseudosporangium ferrugineum</name>
    <dbReference type="NCBI Taxonomy" id="439699"/>
    <lineage>
        <taxon>Bacteria</taxon>
        <taxon>Bacillati</taxon>
        <taxon>Actinomycetota</taxon>
        <taxon>Actinomycetes</taxon>
        <taxon>Micromonosporales</taxon>
        <taxon>Micromonosporaceae</taxon>
        <taxon>Pseudosporangium</taxon>
    </lineage>
</organism>
<dbReference type="Proteomes" id="UP000239209">
    <property type="component" value="Unassembled WGS sequence"/>
</dbReference>
<feature type="region of interest" description="Disordered" evidence="1">
    <location>
        <begin position="1"/>
        <end position="21"/>
    </location>
</feature>
<keyword evidence="3" id="KW-1185">Reference proteome</keyword>